<organism evidence="3 4">
    <name type="scientific">Halorhodospira neutriphila</name>
    <dbReference type="NCBI Taxonomy" id="168379"/>
    <lineage>
        <taxon>Bacteria</taxon>
        <taxon>Pseudomonadati</taxon>
        <taxon>Pseudomonadota</taxon>
        <taxon>Gammaproteobacteria</taxon>
        <taxon>Chromatiales</taxon>
        <taxon>Ectothiorhodospiraceae</taxon>
        <taxon>Halorhodospira</taxon>
    </lineage>
</organism>
<reference evidence="3 4" key="1">
    <citation type="journal article" date="2020" name="Microorganisms">
        <title>Osmotic Adaptation and Compatible Solute Biosynthesis of Phototrophic Bacteria as Revealed from Genome Analyses.</title>
        <authorList>
            <person name="Imhoff J.F."/>
            <person name="Rahn T."/>
            <person name="Kunzel S."/>
            <person name="Keller A."/>
            <person name="Neulinger S.C."/>
        </authorList>
    </citation>
    <scope>NUCLEOTIDE SEQUENCE [LARGE SCALE GENOMIC DNA]</scope>
    <source>
        <strain evidence="3 4">DSM 15116</strain>
    </source>
</reference>
<evidence type="ECO:0000256" key="1">
    <source>
        <dbReference type="SAM" id="MobiDB-lite"/>
    </source>
</evidence>
<gene>
    <name evidence="3" type="ORF">CKO13_09780</name>
</gene>
<dbReference type="Gene3D" id="3.30.420.10">
    <property type="entry name" value="Ribonuclease H-like superfamily/Ribonuclease H"/>
    <property type="match status" value="1"/>
</dbReference>
<proteinExistence type="predicted"/>
<dbReference type="PROSITE" id="PS50994">
    <property type="entry name" value="INTEGRASE"/>
    <property type="match status" value="1"/>
</dbReference>
<feature type="region of interest" description="Disordered" evidence="1">
    <location>
        <begin position="338"/>
        <end position="363"/>
    </location>
</feature>
<evidence type="ECO:0000313" key="3">
    <source>
        <dbReference type="EMBL" id="MBK1727300.1"/>
    </source>
</evidence>
<evidence type="ECO:0000313" key="4">
    <source>
        <dbReference type="Proteomes" id="UP000738126"/>
    </source>
</evidence>
<dbReference type="InterPro" id="IPR001584">
    <property type="entry name" value="Integrase_cat-core"/>
</dbReference>
<comment type="caution">
    <text evidence="3">The sequence shown here is derived from an EMBL/GenBank/DDBJ whole genome shotgun (WGS) entry which is preliminary data.</text>
</comment>
<dbReference type="PANTHER" id="PTHR46889:SF5">
    <property type="entry name" value="INTEGRASE PROTEIN"/>
    <property type="match status" value="1"/>
</dbReference>
<dbReference type="InterPro" id="IPR048020">
    <property type="entry name" value="Transpos_IS3"/>
</dbReference>
<feature type="domain" description="Integrase catalytic" evidence="2">
    <location>
        <begin position="119"/>
        <end position="283"/>
    </location>
</feature>
<keyword evidence="4" id="KW-1185">Reference proteome</keyword>
<dbReference type="SUPFAM" id="SSF53098">
    <property type="entry name" value="Ribonuclease H-like"/>
    <property type="match status" value="1"/>
</dbReference>
<dbReference type="InterPro" id="IPR050900">
    <property type="entry name" value="Transposase_IS3/IS150/IS904"/>
</dbReference>
<dbReference type="EMBL" id="NRSH01000126">
    <property type="protein sequence ID" value="MBK1727300.1"/>
    <property type="molecule type" value="Genomic_DNA"/>
</dbReference>
<accession>A0ABS1E9M4</accession>
<sequence length="363" mass="41198">MSCLAERPAYVPRSRACDALGLSRTGTYPRKRPSRAQPDTAASKQPRQLSEAEVAYVLETVNSATYRDEAVRVIHARELNQGRPLPSVSSIYRILRRRGQSRERRNQRPPQRHVRPQVIVRAPNQGWSWDISKLPTTRKGVYLNLYEVLDLFSRYPVAWMVSRKENGGLAQHLFRHALERHAIEPGALVVHQDRGAPMIAQSYREFLDSHGVRRSYSRPRVSNDNPFSEAHFKTLKYSPGYPGRFEGIDHAREWLAAFMEGYKHRPHEGLGYYTPAEVFEGRAEAVRVQRQAALDAYYESNTGRFPRGRPIANKPPQEVAINPEEGVAQSADAFLKASAEALSTPTPKVDIHEENEPLLSDRG</sequence>
<feature type="compositionally biased region" description="Basic and acidic residues" evidence="1">
    <location>
        <begin position="349"/>
        <end position="363"/>
    </location>
</feature>
<dbReference type="InterPro" id="IPR012337">
    <property type="entry name" value="RNaseH-like_sf"/>
</dbReference>
<dbReference type="Pfam" id="PF00665">
    <property type="entry name" value="rve"/>
    <property type="match status" value="1"/>
</dbReference>
<dbReference type="NCBIfam" id="NF033516">
    <property type="entry name" value="transpos_IS3"/>
    <property type="match status" value="1"/>
</dbReference>
<dbReference type="Proteomes" id="UP000738126">
    <property type="component" value="Unassembled WGS sequence"/>
</dbReference>
<evidence type="ECO:0000259" key="2">
    <source>
        <dbReference type="PROSITE" id="PS50994"/>
    </source>
</evidence>
<dbReference type="InterPro" id="IPR036397">
    <property type="entry name" value="RNaseH_sf"/>
</dbReference>
<dbReference type="PANTHER" id="PTHR46889">
    <property type="entry name" value="TRANSPOSASE INSF FOR INSERTION SEQUENCE IS3B-RELATED"/>
    <property type="match status" value="1"/>
</dbReference>
<name>A0ABS1E9M4_9GAMM</name>
<dbReference type="RefSeq" id="WP_200260319.1">
    <property type="nucleotide sequence ID" value="NZ_NRSH01000126.1"/>
</dbReference>
<protein>
    <recommendedName>
        <fullName evidence="2">Integrase catalytic domain-containing protein</fullName>
    </recommendedName>
</protein>
<feature type="region of interest" description="Disordered" evidence="1">
    <location>
        <begin position="22"/>
        <end position="49"/>
    </location>
</feature>